<evidence type="ECO:0000313" key="5">
    <source>
        <dbReference type="Proteomes" id="UP000427769"/>
    </source>
</evidence>
<dbReference type="Proteomes" id="UP000427769">
    <property type="component" value="Chromosome"/>
</dbReference>
<feature type="domain" description="N-acetyltransferase" evidence="3">
    <location>
        <begin position="10"/>
        <end position="158"/>
    </location>
</feature>
<dbReference type="InterPro" id="IPR000182">
    <property type="entry name" value="GNAT_dom"/>
</dbReference>
<keyword evidence="2" id="KW-0012">Acyltransferase</keyword>
<reference evidence="4 5" key="1">
    <citation type="submission" date="2019-11" db="EMBL/GenBank/DDBJ databases">
        <title>Comparative genomics of hydrocarbon-degrading Desulfosarcina strains.</title>
        <authorList>
            <person name="Watanabe M."/>
            <person name="Kojima H."/>
            <person name="Fukui M."/>
        </authorList>
    </citation>
    <scope>NUCLEOTIDE SEQUENCE [LARGE SCALE GENOMIC DNA]</scope>
    <source>
        <strain evidence="4 5">PP31</strain>
    </source>
</reference>
<dbReference type="CDD" id="cd04301">
    <property type="entry name" value="NAT_SF"/>
    <property type="match status" value="1"/>
</dbReference>
<dbReference type="EMBL" id="AP021875">
    <property type="protein sequence ID" value="BBO78825.1"/>
    <property type="molecule type" value="Genomic_DNA"/>
</dbReference>
<dbReference type="GO" id="GO:0008080">
    <property type="term" value="F:N-acetyltransferase activity"/>
    <property type="evidence" value="ECO:0007669"/>
    <property type="project" value="InterPro"/>
</dbReference>
<dbReference type="AlphaFoldDB" id="A0A5K7ZDH9"/>
<evidence type="ECO:0000256" key="1">
    <source>
        <dbReference type="ARBA" id="ARBA00022679"/>
    </source>
</evidence>
<accession>A0A5K7ZDH9</accession>
<dbReference type="InterPro" id="IPR045039">
    <property type="entry name" value="NSI-like"/>
</dbReference>
<keyword evidence="5" id="KW-1185">Reference proteome</keyword>
<dbReference type="Pfam" id="PF00583">
    <property type="entry name" value="Acetyltransf_1"/>
    <property type="match status" value="1"/>
</dbReference>
<dbReference type="KEGG" id="dwd:DSCW_62420"/>
<evidence type="ECO:0000259" key="3">
    <source>
        <dbReference type="PROSITE" id="PS51186"/>
    </source>
</evidence>
<proteinExistence type="predicted"/>
<dbReference type="PANTHER" id="PTHR43626:SF4">
    <property type="entry name" value="GCN5-RELATED N-ACETYLTRANSFERASE 2, CHLOROPLASTIC"/>
    <property type="match status" value="1"/>
</dbReference>
<dbReference type="PROSITE" id="PS51186">
    <property type="entry name" value="GNAT"/>
    <property type="match status" value="1"/>
</dbReference>
<name>A0A5K7ZDH9_9BACT</name>
<dbReference type="Gene3D" id="3.40.630.30">
    <property type="match status" value="1"/>
</dbReference>
<dbReference type="PANTHER" id="PTHR43626">
    <property type="entry name" value="ACYL-COA N-ACYLTRANSFERASE"/>
    <property type="match status" value="1"/>
</dbReference>
<sequence length="173" mass="19884">MPAKNANARLTIRKAIISDVEDILELVNRFAASNLMLPRGPQYIYENIRDFVVAVDSNGFDSHATRSENGRERFLGCGSLHILWRDFAELRALAISEAYQHMGIGKAIVEFIIRESRELNLKFLYTFTLSTAFFKEMGFTAKKKEELPPNLWVECSRCPKFFNCDEVGMVFEF</sequence>
<dbReference type="GO" id="GO:0005737">
    <property type="term" value="C:cytoplasm"/>
    <property type="evidence" value="ECO:0007669"/>
    <property type="project" value="TreeGrafter"/>
</dbReference>
<dbReference type="SUPFAM" id="SSF55729">
    <property type="entry name" value="Acyl-CoA N-acyltransferases (Nat)"/>
    <property type="match status" value="1"/>
</dbReference>
<dbReference type="RefSeq" id="WP_170302539.1">
    <property type="nucleotide sequence ID" value="NZ_AP021875.1"/>
</dbReference>
<dbReference type="NCBIfam" id="NF005840">
    <property type="entry name" value="PRK07757.1"/>
    <property type="match status" value="1"/>
</dbReference>
<evidence type="ECO:0000313" key="4">
    <source>
        <dbReference type="EMBL" id="BBO78825.1"/>
    </source>
</evidence>
<protein>
    <submittedName>
        <fullName evidence="4">Acetyltransferase</fullName>
    </submittedName>
</protein>
<gene>
    <name evidence="4" type="ORF">DSCW_62420</name>
</gene>
<keyword evidence="1 4" id="KW-0808">Transferase</keyword>
<dbReference type="InterPro" id="IPR016181">
    <property type="entry name" value="Acyl_CoA_acyltransferase"/>
</dbReference>
<evidence type="ECO:0000256" key="2">
    <source>
        <dbReference type="ARBA" id="ARBA00023315"/>
    </source>
</evidence>
<organism evidence="4 5">
    <name type="scientific">Desulfosarcina widdelii</name>
    <dbReference type="NCBI Taxonomy" id="947919"/>
    <lineage>
        <taxon>Bacteria</taxon>
        <taxon>Pseudomonadati</taxon>
        <taxon>Thermodesulfobacteriota</taxon>
        <taxon>Desulfobacteria</taxon>
        <taxon>Desulfobacterales</taxon>
        <taxon>Desulfosarcinaceae</taxon>
        <taxon>Desulfosarcina</taxon>
    </lineage>
</organism>